<evidence type="ECO:0000259" key="1">
    <source>
        <dbReference type="Pfam" id="PF13460"/>
    </source>
</evidence>
<dbReference type="InterPro" id="IPR016040">
    <property type="entry name" value="NAD(P)-bd_dom"/>
</dbReference>
<dbReference type="GO" id="GO:0004074">
    <property type="term" value="F:biliverdin reductase [NAD(P)H] activity"/>
    <property type="evidence" value="ECO:0007669"/>
    <property type="project" value="TreeGrafter"/>
</dbReference>
<proteinExistence type="predicted"/>
<dbReference type="InterPro" id="IPR036291">
    <property type="entry name" value="NAD(P)-bd_dom_sf"/>
</dbReference>
<feature type="domain" description="NAD(P)-binding" evidence="1">
    <location>
        <begin position="7"/>
        <end position="118"/>
    </location>
</feature>
<dbReference type="PANTHER" id="PTHR43355:SF2">
    <property type="entry name" value="FLAVIN REDUCTASE (NADPH)"/>
    <property type="match status" value="1"/>
</dbReference>
<accession>A0AA41UAW5</accession>
<sequence length="128" mass="13154">MKFLVLGATGATGGLFIDKALENDHDVVAYARNPDRLAPRPGVTAVGGDVRDADGLAKAMDGVDAVVSTLGLGRAKDPDDLILDSTRAIVDAAGRVGVRRVLIMSAFGVGDSLARPHGSRGSCTRAAR</sequence>
<dbReference type="AlphaFoldDB" id="A0AA41UAW5"/>
<keyword evidence="3" id="KW-1185">Reference proteome</keyword>
<gene>
    <name evidence="2" type="ORF">L1785_06080</name>
</gene>
<reference evidence="2" key="1">
    <citation type="submission" date="2022-01" db="EMBL/GenBank/DDBJ databases">
        <title>Antribacter sp. nov., isolated from Guizhou of China.</title>
        <authorList>
            <person name="Chengliang C."/>
            <person name="Ya Z."/>
        </authorList>
    </citation>
    <scope>NUCLEOTIDE SEQUENCE</scope>
    <source>
        <strain evidence="2">KLBMP 9083</strain>
    </source>
</reference>
<dbReference type="InterPro" id="IPR051606">
    <property type="entry name" value="Polyketide_Oxido-like"/>
</dbReference>
<name>A0AA41UAW5_9MICO</name>
<comment type="caution">
    <text evidence="2">The sequence shown here is derived from an EMBL/GenBank/DDBJ whole genome shotgun (WGS) entry which is preliminary data.</text>
</comment>
<dbReference type="EMBL" id="JAKGSG010000022">
    <property type="protein sequence ID" value="MCF4120539.1"/>
    <property type="molecule type" value="Genomic_DNA"/>
</dbReference>
<dbReference type="GO" id="GO:0042602">
    <property type="term" value="F:riboflavin reductase (NADPH) activity"/>
    <property type="evidence" value="ECO:0007669"/>
    <property type="project" value="TreeGrafter"/>
</dbReference>
<dbReference type="Pfam" id="PF13460">
    <property type="entry name" value="NAD_binding_10"/>
    <property type="match status" value="1"/>
</dbReference>
<dbReference type="Gene3D" id="3.40.50.720">
    <property type="entry name" value="NAD(P)-binding Rossmann-like Domain"/>
    <property type="match status" value="1"/>
</dbReference>
<evidence type="ECO:0000313" key="3">
    <source>
        <dbReference type="Proteomes" id="UP001165405"/>
    </source>
</evidence>
<dbReference type="PANTHER" id="PTHR43355">
    <property type="entry name" value="FLAVIN REDUCTASE (NADPH)"/>
    <property type="match status" value="1"/>
</dbReference>
<organism evidence="2 3">
    <name type="scientific">Antribacter soli</name>
    <dbReference type="NCBI Taxonomy" id="2910976"/>
    <lineage>
        <taxon>Bacteria</taxon>
        <taxon>Bacillati</taxon>
        <taxon>Actinomycetota</taxon>
        <taxon>Actinomycetes</taxon>
        <taxon>Micrococcales</taxon>
        <taxon>Promicromonosporaceae</taxon>
        <taxon>Antribacter</taxon>
    </lineage>
</organism>
<dbReference type="RefSeq" id="WP_236088313.1">
    <property type="nucleotide sequence ID" value="NZ_JAKGSG010000022.1"/>
</dbReference>
<protein>
    <submittedName>
        <fullName evidence="2">SDR family oxidoreductase</fullName>
    </submittedName>
</protein>
<dbReference type="SUPFAM" id="SSF51735">
    <property type="entry name" value="NAD(P)-binding Rossmann-fold domains"/>
    <property type="match status" value="1"/>
</dbReference>
<evidence type="ECO:0000313" key="2">
    <source>
        <dbReference type="EMBL" id="MCF4120539.1"/>
    </source>
</evidence>
<dbReference type="Proteomes" id="UP001165405">
    <property type="component" value="Unassembled WGS sequence"/>
</dbReference>